<evidence type="ECO:0000259" key="15">
    <source>
        <dbReference type="PROSITE" id="PS50109"/>
    </source>
</evidence>
<dbReference type="PANTHER" id="PTHR43547:SF10">
    <property type="entry name" value="SENSOR HISTIDINE KINASE DCUS"/>
    <property type="match status" value="1"/>
</dbReference>
<dbReference type="InterPro" id="IPR016120">
    <property type="entry name" value="Sig_transdc_His_kin_SpoOB"/>
</dbReference>
<evidence type="ECO:0000256" key="2">
    <source>
        <dbReference type="ARBA" id="ARBA00004651"/>
    </source>
</evidence>
<evidence type="ECO:0000256" key="4">
    <source>
        <dbReference type="ARBA" id="ARBA00022475"/>
    </source>
</evidence>
<dbReference type="InterPro" id="IPR029151">
    <property type="entry name" value="Sensor-like_sf"/>
</dbReference>
<name>A0A024P3L6_9BACI</name>
<sequence length="547" mass="60974">MVMSLTRMPIRWKITILSFGIVLFAILIGGIIIIGNTIETKEESLGEHALVTGRTVANLSALKEGLTESEGWNRINPMVERIRTVNSSDYIVVLNMNRVRYSHPVKEKLGTVSSGKDEGPAFAEHSYTSKAKGESGIAVRGFVPVMNDDHEQIGVVIVGNLLPSFQEILLEMKNEILFVLFLTSLFGVSGSWLLARHLKEQTFRLEPHEIVQVLVERTATFQAMNEGVVAIDKEGKITIINEKAKTILGLHGDYTHQWIENVIPDIKLADVLSSGEVAFNEEIRLGSTLIMSNRIPIRVDNHTIGAVAIFQDRTEVTKLAEELTGVKAFVDALRVQNHEHMNKLHTIAGLIQLDQKEKALNFVFETSEKQEKLSRFLVNHFKDYSLSGLLLSKVSRGKELGIEVAIDEQSRLNEYPPLLDKHDFVLILGNLIENAFHSFDHVKREQRWIDISITQNSHFCTIAVEDNGEGIPEDKHSRVFDKGFTTKGNKGSGIGLYLVKNIVGKGLGDIEIISKQGEGTSIVIHIPMAYEEDVYEQTATGYGSVID</sequence>
<comment type="caution">
    <text evidence="16">The sequence shown here is derived from an EMBL/GenBank/DDBJ whole genome shotgun (WGS) entry which is preliminary data.</text>
</comment>
<feature type="transmembrane region" description="Helical" evidence="14">
    <location>
        <begin position="12"/>
        <end position="35"/>
    </location>
</feature>
<dbReference type="GO" id="GO:0005524">
    <property type="term" value="F:ATP binding"/>
    <property type="evidence" value="ECO:0007669"/>
    <property type="project" value="UniProtKB-KW"/>
</dbReference>
<dbReference type="SUPFAM" id="SSF55785">
    <property type="entry name" value="PYP-like sensor domain (PAS domain)"/>
    <property type="match status" value="1"/>
</dbReference>
<dbReference type="PRINTS" id="PR00344">
    <property type="entry name" value="BCTRLSENSOR"/>
</dbReference>
<protein>
    <recommendedName>
        <fullName evidence="3">histidine kinase</fullName>
        <ecNumber evidence="3">2.7.13.3</ecNumber>
    </recommendedName>
</protein>
<dbReference type="Pfam" id="PF14689">
    <property type="entry name" value="SPOB_a"/>
    <property type="match status" value="1"/>
</dbReference>
<keyword evidence="4" id="KW-1003">Cell membrane</keyword>
<evidence type="ECO:0000256" key="8">
    <source>
        <dbReference type="ARBA" id="ARBA00022741"/>
    </source>
</evidence>
<proteinExistence type="predicted"/>
<feature type="domain" description="Histidine kinase" evidence="15">
    <location>
        <begin position="335"/>
        <end position="530"/>
    </location>
</feature>
<dbReference type="EMBL" id="CCDI010000001">
    <property type="protein sequence ID" value="CDQ22852.1"/>
    <property type="molecule type" value="Genomic_DNA"/>
</dbReference>
<keyword evidence="5" id="KW-0597">Phosphoprotein</keyword>
<dbReference type="PANTHER" id="PTHR43547">
    <property type="entry name" value="TWO-COMPONENT HISTIDINE KINASE"/>
    <property type="match status" value="1"/>
</dbReference>
<reference evidence="16 17" key="2">
    <citation type="submission" date="2014-05" db="EMBL/GenBank/DDBJ databases">
        <title>Draft genome sequence of Halobacillus karajensis HK-03.</title>
        <authorList>
            <person name="Khelaifia S."/>
            <person name="Croce O."/>
            <person name="Lagier J.C."/>
            <person name="Raoult D."/>
        </authorList>
    </citation>
    <scope>NUCLEOTIDE SEQUENCE [LARGE SCALE GENOMIC DNA]</scope>
    <source>
        <strain evidence="16 17">HD-03</strain>
    </source>
</reference>
<evidence type="ECO:0000313" key="16">
    <source>
        <dbReference type="EMBL" id="CDQ22852.1"/>
    </source>
</evidence>
<accession>A0A024P3L6</accession>
<dbReference type="InterPro" id="IPR003594">
    <property type="entry name" value="HATPase_dom"/>
</dbReference>
<keyword evidence="7 14" id="KW-0812">Transmembrane</keyword>
<dbReference type="Proteomes" id="UP000028868">
    <property type="component" value="Unassembled WGS sequence"/>
</dbReference>
<keyword evidence="6" id="KW-0808">Transferase</keyword>
<keyword evidence="13 14" id="KW-0472">Membrane</keyword>
<feature type="transmembrane region" description="Helical" evidence="14">
    <location>
        <begin position="176"/>
        <end position="195"/>
    </location>
</feature>
<dbReference type="Gene3D" id="3.30.450.20">
    <property type="entry name" value="PAS domain"/>
    <property type="match status" value="2"/>
</dbReference>
<dbReference type="SMART" id="SM00387">
    <property type="entry name" value="HATPase_c"/>
    <property type="match status" value="1"/>
</dbReference>
<dbReference type="Gene3D" id="1.10.287.130">
    <property type="match status" value="1"/>
</dbReference>
<evidence type="ECO:0000256" key="6">
    <source>
        <dbReference type="ARBA" id="ARBA00022679"/>
    </source>
</evidence>
<dbReference type="GO" id="GO:0005886">
    <property type="term" value="C:plasma membrane"/>
    <property type="evidence" value="ECO:0007669"/>
    <property type="project" value="UniProtKB-SubCell"/>
</dbReference>
<comment type="subcellular location">
    <subcellularLocation>
        <location evidence="2">Cell membrane</location>
        <topology evidence="2">Multi-pass membrane protein</topology>
    </subcellularLocation>
</comment>
<evidence type="ECO:0000256" key="14">
    <source>
        <dbReference type="SAM" id="Phobius"/>
    </source>
</evidence>
<dbReference type="AlphaFoldDB" id="A0A024P3L6"/>
<gene>
    <name evidence="16" type="primary">dcuS_1</name>
    <name evidence="16" type="ORF">BN983_01069</name>
</gene>
<keyword evidence="10" id="KW-0067">ATP-binding</keyword>
<keyword evidence="17" id="KW-1185">Reference proteome</keyword>
<dbReference type="SUPFAM" id="SSF55874">
    <property type="entry name" value="ATPase domain of HSP90 chaperone/DNA topoisomerase II/histidine kinase"/>
    <property type="match status" value="1"/>
</dbReference>
<comment type="catalytic activity">
    <reaction evidence="1">
        <text>ATP + protein L-histidine = ADP + protein N-phospho-L-histidine.</text>
        <dbReference type="EC" id="2.7.13.3"/>
    </reaction>
</comment>
<keyword evidence="9 16" id="KW-0418">Kinase</keyword>
<dbReference type="InterPro" id="IPR005467">
    <property type="entry name" value="His_kinase_dom"/>
</dbReference>
<keyword evidence="8" id="KW-0547">Nucleotide-binding</keyword>
<evidence type="ECO:0000256" key="1">
    <source>
        <dbReference type="ARBA" id="ARBA00000085"/>
    </source>
</evidence>
<dbReference type="Pfam" id="PF02518">
    <property type="entry name" value="HATPase_c"/>
    <property type="match status" value="1"/>
</dbReference>
<evidence type="ECO:0000256" key="12">
    <source>
        <dbReference type="ARBA" id="ARBA00023012"/>
    </source>
</evidence>
<evidence type="ECO:0000256" key="11">
    <source>
        <dbReference type="ARBA" id="ARBA00022989"/>
    </source>
</evidence>
<dbReference type="SUPFAM" id="SSF103190">
    <property type="entry name" value="Sensory domain-like"/>
    <property type="match status" value="1"/>
</dbReference>
<evidence type="ECO:0000256" key="9">
    <source>
        <dbReference type="ARBA" id="ARBA00022777"/>
    </source>
</evidence>
<keyword evidence="11 14" id="KW-1133">Transmembrane helix</keyword>
<dbReference type="Gene3D" id="3.30.565.10">
    <property type="entry name" value="Histidine kinase-like ATPase, C-terminal domain"/>
    <property type="match status" value="1"/>
</dbReference>
<dbReference type="InterPro" id="IPR004358">
    <property type="entry name" value="Sig_transdc_His_kin-like_C"/>
</dbReference>
<dbReference type="GO" id="GO:0000155">
    <property type="term" value="F:phosphorelay sensor kinase activity"/>
    <property type="evidence" value="ECO:0007669"/>
    <property type="project" value="InterPro"/>
</dbReference>
<dbReference type="Pfam" id="PF17203">
    <property type="entry name" value="sCache_3_2"/>
    <property type="match status" value="1"/>
</dbReference>
<dbReference type="InterPro" id="IPR033463">
    <property type="entry name" value="sCache_3"/>
</dbReference>
<dbReference type="InterPro" id="IPR039506">
    <property type="entry name" value="SPOB_a"/>
</dbReference>
<evidence type="ECO:0000256" key="5">
    <source>
        <dbReference type="ARBA" id="ARBA00022553"/>
    </source>
</evidence>
<dbReference type="EC" id="2.7.13.3" evidence="3"/>
<keyword evidence="12" id="KW-0902">Two-component regulatory system</keyword>
<dbReference type="PROSITE" id="PS50109">
    <property type="entry name" value="HIS_KIN"/>
    <property type="match status" value="1"/>
</dbReference>
<evidence type="ECO:0000256" key="10">
    <source>
        <dbReference type="ARBA" id="ARBA00022840"/>
    </source>
</evidence>
<organism evidence="16 17">
    <name type="scientific">Halobacillus karajensis</name>
    <dbReference type="NCBI Taxonomy" id="195088"/>
    <lineage>
        <taxon>Bacteria</taxon>
        <taxon>Bacillati</taxon>
        <taxon>Bacillota</taxon>
        <taxon>Bacilli</taxon>
        <taxon>Bacillales</taxon>
        <taxon>Bacillaceae</taxon>
        <taxon>Halobacillus</taxon>
    </lineage>
</organism>
<reference evidence="17" key="1">
    <citation type="submission" date="2014-03" db="EMBL/GenBank/DDBJ databases">
        <authorList>
            <person name="Urmite Genomes U."/>
        </authorList>
    </citation>
    <scope>NUCLEOTIDE SEQUENCE [LARGE SCALE GENOMIC DNA]</scope>
    <source>
        <strain evidence="17">HD-03</strain>
    </source>
</reference>
<dbReference type="InterPro" id="IPR035965">
    <property type="entry name" value="PAS-like_dom_sf"/>
</dbReference>
<dbReference type="SUPFAM" id="SSF55890">
    <property type="entry name" value="Sporulation response regulatory protein Spo0B"/>
    <property type="match status" value="1"/>
</dbReference>
<evidence type="ECO:0000256" key="3">
    <source>
        <dbReference type="ARBA" id="ARBA00012438"/>
    </source>
</evidence>
<evidence type="ECO:0000313" key="17">
    <source>
        <dbReference type="Proteomes" id="UP000028868"/>
    </source>
</evidence>
<evidence type="ECO:0000256" key="13">
    <source>
        <dbReference type="ARBA" id="ARBA00023136"/>
    </source>
</evidence>
<dbReference type="InterPro" id="IPR036890">
    <property type="entry name" value="HATPase_C_sf"/>
</dbReference>
<evidence type="ECO:0000256" key="7">
    <source>
        <dbReference type="ARBA" id="ARBA00022692"/>
    </source>
</evidence>